<sequence length="90" mass="10190">MSYDLMEAMFERRNEGARISGVYDVRRKQDANLAPRRLGEAIQFVALAPPECYVVRSATVAFGERGDCSLRANECARIWAKYGMSLLDRV</sequence>
<gene>
    <name evidence="1" type="ORF">C9427_25620</name>
</gene>
<organism evidence="1 2">
    <name type="scientific">Mesorhizobium helmanticense</name>
    <dbReference type="NCBI Taxonomy" id="1776423"/>
    <lineage>
        <taxon>Bacteria</taxon>
        <taxon>Pseudomonadati</taxon>
        <taxon>Pseudomonadota</taxon>
        <taxon>Alphaproteobacteria</taxon>
        <taxon>Hyphomicrobiales</taxon>
        <taxon>Phyllobacteriaceae</taxon>
        <taxon>Mesorhizobium</taxon>
    </lineage>
</organism>
<evidence type="ECO:0000313" key="1">
    <source>
        <dbReference type="EMBL" id="PTE07511.1"/>
    </source>
</evidence>
<dbReference type="AlphaFoldDB" id="A0A2T4IPD1"/>
<accession>A0A2T4IPD1</accession>
<dbReference type="EMBL" id="PZJX01000047">
    <property type="protein sequence ID" value="PTE07511.1"/>
    <property type="molecule type" value="Genomic_DNA"/>
</dbReference>
<reference evidence="1 2" key="1">
    <citation type="submission" date="2018-03" db="EMBL/GenBank/DDBJ databases">
        <title>Genome sequence of the symbiotic type strain Mesorhizobium helmanticense CSLC115NT isolated from Lotus corniculatus nodules.</title>
        <authorList>
            <person name="Sannazzaro A.I."/>
            <person name="Torres Tejerizo G.A."/>
            <person name="Dip D."/>
            <person name="Caballero M."/>
            <person name="Pistorio M."/>
            <person name="Estrella M.J."/>
        </authorList>
    </citation>
    <scope>NUCLEOTIDE SEQUENCE [LARGE SCALE GENOMIC DNA]</scope>
    <source>
        <strain evidence="1 2">CSLC115N</strain>
    </source>
</reference>
<protein>
    <submittedName>
        <fullName evidence="1">Uncharacterized protein</fullName>
    </submittedName>
</protein>
<dbReference type="Proteomes" id="UP000240259">
    <property type="component" value="Unassembled WGS sequence"/>
</dbReference>
<evidence type="ECO:0000313" key="2">
    <source>
        <dbReference type="Proteomes" id="UP000240259"/>
    </source>
</evidence>
<name>A0A2T4IPD1_9HYPH</name>
<keyword evidence="2" id="KW-1185">Reference proteome</keyword>
<proteinExistence type="predicted"/>
<comment type="caution">
    <text evidence="1">The sequence shown here is derived from an EMBL/GenBank/DDBJ whole genome shotgun (WGS) entry which is preliminary data.</text>
</comment>